<proteinExistence type="predicted"/>
<feature type="transmembrane region" description="Helical" evidence="1">
    <location>
        <begin position="306"/>
        <end position="329"/>
    </location>
</feature>
<dbReference type="AlphaFoldDB" id="A0AAN8NBM4"/>
<dbReference type="EMBL" id="JAVHJM010000012">
    <property type="protein sequence ID" value="KAK6501022.1"/>
    <property type="molecule type" value="Genomic_DNA"/>
</dbReference>
<protein>
    <submittedName>
        <fullName evidence="2">Uncharacterized protein</fullName>
    </submittedName>
</protein>
<feature type="transmembrane region" description="Helical" evidence="1">
    <location>
        <begin position="212"/>
        <end position="232"/>
    </location>
</feature>
<comment type="caution">
    <text evidence="2">The sequence shown here is derived from an EMBL/GenBank/DDBJ whole genome shotgun (WGS) entry which is preliminary data.</text>
</comment>
<name>A0AAN8NBM4_9PEZI</name>
<evidence type="ECO:0000313" key="2">
    <source>
        <dbReference type="EMBL" id="KAK6501022.1"/>
    </source>
</evidence>
<organism evidence="2 3">
    <name type="scientific">Arthrobotrys conoides</name>
    <dbReference type="NCBI Taxonomy" id="74498"/>
    <lineage>
        <taxon>Eukaryota</taxon>
        <taxon>Fungi</taxon>
        <taxon>Dikarya</taxon>
        <taxon>Ascomycota</taxon>
        <taxon>Pezizomycotina</taxon>
        <taxon>Orbiliomycetes</taxon>
        <taxon>Orbiliales</taxon>
        <taxon>Orbiliaceae</taxon>
        <taxon>Arthrobotrys</taxon>
    </lineage>
</organism>
<sequence length="427" mass="47825">MTDVIGAIGAVIGYLGAEVAEPTLFDRLLWPQRYYNNASVYDVLVLLILMPMGGPLHRAALQTLDQFRENGLYWGRCRGHMLNSAFFHKQNSTYSIISNDTSGNIVKEARNGLWVQVLKMVNPARVFPSVLANTSSARPDLEGRPRDHSKRLRSRHTIKYLKLRPIFESVKGSVKVSEEQPLSFTILLGILVSELSAIGIALFVGLWRGSSWLAVFFCIPLIFKLFGLALSVRRERLTPEAVKLHPPAVPAADMKQSPGPSTSLFEIHDGTNGFMLIESSPDLLLPFFRHYGHPIRESKVDRLREIWGIVLVYGFTVYFPAGLLALLWMDDPSRYIWLGYQTYTIVAMHIVRLIGLEGSGRTESGIAEHLQSGKQVCFSSGGVNILAELSIEEIESFEAGKTRVRQILQSHVWGQEHDMTTTTKPSF</sequence>
<dbReference type="Proteomes" id="UP001307849">
    <property type="component" value="Unassembled WGS sequence"/>
</dbReference>
<feature type="transmembrane region" description="Helical" evidence="1">
    <location>
        <begin position="184"/>
        <end position="206"/>
    </location>
</feature>
<gene>
    <name evidence="2" type="ORF">TWF506_003777</name>
</gene>
<evidence type="ECO:0000313" key="3">
    <source>
        <dbReference type="Proteomes" id="UP001307849"/>
    </source>
</evidence>
<feature type="transmembrane region" description="Helical" evidence="1">
    <location>
        <begin position="34"/>
        <end position="52"/>
    </location>
</feature>
<keyword evidence="3" id="KW-1185">Reference proteome</keyword>
<keyword evidence="1" id="KW-1133">Transmembrane helix</keyword>
<keyword evidence="1" id="KW-0472">Membrane</keyword>
<reference evidence="2 3" key="1">
    <citation type="submission" date="2019-10" db="EMBL/GenBank/DDBJ databases">
        <authorList>
            <person name="Palmer J.M."/>
        </authorList>
    </citation>
    <scope>NUCLEOTIDE SEQUENCE [LARGE SCALE GENOMIC DNA]</scope>
    <source>
        <strain evidence="2 3">TWF506</strain>
    </source>
</reference>
<keyword evidence="1" id="KW-0812">Transmembrane</keyword>
<accession>A0AAN8NBM4</accession>
<evidence type="ECO:0000256" key="1">
    <source>
        <dbReference type="SAM" id="Phobius"/>
    </source>
</evidence>